<keyword evidence="1" id="KW-0614">Plasmid</keyword>
<evidence type="ECO:0008006" key="3">
    <source>
        <dbReference type="Google" id="ProtNLM"/>
    </source>
</evidence>
<dbReference type="EMBL" id="AP027733">
    <property type="protein sequence ID" value="BDZ52773.1"/>
    <property type="molecule type" value="Genomic_DNA"/>
</dbReference>
<name>A0ABN6Y9T7_9MICO</name>
<dbReference type="RefSeq" id="WP_286347057.1">
    <property type="nucleotide sequence ID" value="NZ_AP027733.1"/>
</dbReference>
<dbReference type="Proteomes" id="UP001321486">
    <property type="component" value="Plasmid pNBRC108728a"/>
</dbReference>
<accession>A0ABN6Y9T7</accession>
<protein>
    <recommendedName>
        <fullName evidence="3">PepSY domain-containing protein</fullName>
    </recommendedName>
</protein>
<evidence type="ECO:0000313" key="2">
    <source>
        <dbReference type="Proteomes" id="UP001321486"/>
    </source>
</evidence>
<proteinExistence type="predicted"/>
<organism evidence="1 2">
    <name type="scientific">Frondihabitans sucicola</name>
    <dbReference type="NCBI Taxonomy" id="1268041"/>
    <lineage>
        <taxon>Bacteria</taxon>
        <taxon>Bacillati</taxon>
        <taxon>Actinomycetota</taxon>
        <taxon>Actinomycetes</taxon>
        <taxon>Micrococcales</taxon>
        <taxon>Microbacteriaceae</taxon>
        <taxon>Frondihabitans</taxon>
    </lineage>
</organism>
<gene>
    <name evidence="1" type="ORF">GCM10025867_50140</name>
</gene>
<evidence type="ECO:0000313" key="1">
    <source>
        <dbReference type="EMBL" id="BDZ52773.1"/>
    </source>
</evidence>
<geneLocation type="plasmid" evidence="1 2">
    <name>pNBRC108728a</name>
</geneLocation>
<sequence length="121" mass="12894">MGALITMRVIGLHGALTLLPLAATIFACYRLALHGHDSRHADQAAEDWADEVAKVISPAIRIPIEEARAFGSALPVELIEDGDCHSGYVAHGTVNDRQHVLRIDADGSFTLTPFPVGDALA</sequence>
<reference evidence="2" key="1">
    <citation type="journal article" date="2019" name="Int. J. Syst. Evol. Microbiol.">
        <title>The Global Catalogue of Microorganisms (GCM) 10K type strain sequencing project: providing services to taxonomists for standard genome sequencing and annotation.</title>
        <authorList>
            <consortium name="The Broad Institute Genomics Platform"/>
            <consortium name="The Broad Institute Genome Sequencing Center for Infectious Disease"/>
            <person name="Wu L."/>
            <person name="Ma J."/>
        </authorList>
    </citation>
    <scope>NUCLEOTIDE SEQUENCE [LARGE SCALE GENOMIC DNA]</scope>
    <source>
        <strain evidence="2">NBRC 108728</strain>
    </source>
</reference>
<keyword evidence="2" id="KW-1185">Reference proteome</keyword>